<evidence type="ECO:0000313" key="2">
    <source>
        <dbReference type="EMBL" id="EKU95411.1"/>
    </source>
</evidence>
<feature type="region of interest" description="Disordered" evidence="1">
    <location>
        <begin position="179"/>
        <end position="202"/>
    </location>
</feature>
<sequence>MPSKAELARIRAAEKNGDILALRALDRMREVAFRRGDLPVRRPSAGLAAQRLADEINDAKPLGDEVYVPTPGVNVGSGARPSWRDPKPLGTILQRTVRDRGWTTRLEVAAVQARWPQIVGANVAKNCWVERFDQDSGTLFLRTSSTSWETQIKALLATLMQRLEKELGDGVVKEIEVKGPNRPSWKHGRYSVPGRGPRDTYG</sequence>
<dbReference type="HOGENOM" id="CLU_087206_0_1_11"/>
<protein>
    <recommendedName>
        <fullName evidence="4">DUF721 domain-containing protein</fullName>
    </recommendedName>
</protein>
<accession>K9EHW3</accession>
<dbReference type="PANTHER" id="PTHR36456">
    <property type="entry name" value="UPF0232 PROTEIN SCO3875"/>
    <property type="match status" value="1"/>
</dbReference>
<reference evidence="2 3" key="1">
    <citation type="submission" date="2012-09" db="EMBL/GenBank/DDBJ databases">
        <title>The Genome Sequence of Actinobaculum massiliae ACS-171-V-COL2.</title>
        <authorList>
            <consortium name="The Broad Institute Genome Sequencing Platform"/>
            <person name="Earl A."/>
            <person name="Ward D."/>
            <person name="Feldgarden M."/>
            <person name="Gevers D."/>
            <person name="Saerens B."/>
            <person name="Vaneechoutte M."/>
            <person name="Walker B."/>
            <person name="Young S.K."/>
            <person name="Zeng Q."/>
            <person name="Gargeya S."/>
            <person name="Fitzgerald M."/>
            <person name="Haas B."/>
            <person name="Abouelleil A."/>
            <person name="Alvarado L."/>
            <person name="Arachchi H.M."/>
            <person name="Berlin A."/>
            <person name="Chapman S.B."/>
            <person name="Goldberg J."/>
            <person name="Griggs A."/>
            <person name="Gujja S."/>
            <person name="Hansen M."/>
            <person name="Howarth C."/>
            <person name="Imamovic A."/>
            <person name="Larimer J."/>
            <person name="McCowen C."/>
            <person name="Montmayeur A."/>
            <person name="Murphy C."/>
            <person name="Neiman D."/>
            <person name="Pearson M."/>
            <person name="Priest M."/>
            <person name="Roberts A."/>
            <person name="Saif S."/>
            <person name="Shea T."/>
            <person name="Sisk P."/>
            <person name="Sykes S."/>
            <person name="Wortman J."/>
            <person name="Nusbaum C."/>
            <person name="Birren B."/>
        </authorList>
    </citation>
    <scope>NUCLEOTIDE SEQUENCE [LARGE SCALE GENOMIC DNA]</scope>
    <source>
        <strain evidence="3">ACS-171-V-Col2</strain>
    </source>
</reference>
<organism evidence="2 3">
    <name type="scientific">Actinobaculum massiliense ACS-171-V-Col2</name>
    <dbReference type="NCBI Taxonomy" id="883066"/>
    <lineage>
        <taxon>Bacteria</taxon>
        <taxon>Bacillati</taxon>
        <taxon>Actinomycetota</taxon>
        <taxon>Actinomycetes</taxon>
        <taxon>Actinomycetales</taxon>
        <taxon>Actinomycetaceae</taxon>
        <taxon>Actinobaculum</taxon>
    </lineage>
</organism>
<dbReference type="eggNOG" id="COG5512">
    <property type="taxonomic scope" value="Bacteria"/>
</dbReference>
<evidence type="ECO:0000256" key="1">
    <source>
        <dbReference type="SAM" id="MobiDB-lite"/>
    </source>
</evidence>
<gene>
    <name evidence="2" type="ORF">HMPREF9233_00776</name>
</gene>
<dbReference type="Pfam" id="PF05258">
    <property type="entry name" value="DciA"/>
    <property type="match status" value="1"/>
</dbReference>
<dbReference type="PATRIC" id="fig|883066.3.peg.804"/>
<dbReference type="RefSeq" id="WP_007000982.1">
    <property type="nucleotide sequence ID" value="NZ_JH992955.1"/>
</dbReference>
<dbReference type="AlphaFoldDB" id="K9EHW3"/>
<proteinExistence type="predicted"/>
<name>K9EHW3_9ACTO</name>
<dbReference type="EMBL" id="AGWL01000003">
    <property type="protein sequence ID" value="EKU95411.1"/>
    <property type="molecule type" value="Genomic_DNA"/>
</dbReference>
<dbReference type="PANTHER" id="PTHR36456:SF1">
    <property type="entry name" value="UPF0232 PROTEIN SCO3875"/>
    <property type="match status" value="1"/>
</dbReference>
<dbReference type="InterPro" id="IPR007922">
    <property type="entry name" value="DciA-like"/>
</dbReference>
<dbReference type="STRING" id="202789.GCA_001457435_01350"/>
<keyword evidence="3" id="KW-1185">Reference proteome</keyword>
<dbReference type="Proteomes" id="UP000009888">
    <property type="component" value="Unassembled WGS sequence"/>
</dbReference>
<evidence type="ECO:0000313" key="3">
    <source>
        <dbReference type="Proteomes" id="UP000009888"/>
    </source>
</evidence>
<comment type="caution">
    <text evidence="2">The sequence shown here is derived from an EMBL/GenBank/DDBJ whole genome shotgun (WGS) entry which is preliminary data.</text>
</comment>
<evidence type="ECO:0008006" key="4">
    <source>
        <dbReference type="Google" id="ProtNLM"/>
    </source>
</evidence>